<keyword evidence="2" id="KW-1185">Reference proteome</keyword>
<evidence type="ECO:0000313" key="1">
    <source>
        <dbReference type="EMBL" id="GFG73340.1"/>
    </source>
</evidence>
<dbReference type="InterPro" id="IPR003208">
    <property type="entry name" value="Dehydtase/Dehydtase_re"/>
</dbReference>
<gene>
    <name evidence="1" type="ORF">MBOT_07050</name>
</gene>
<comment type="caution">
    <text evidence="1">The sequence shown here is derived from an EMBL/GenBank/DDBJ whole genome shotgun (WGS) entry which is preliminary data.</text>
</comment>
<proteinExistence type="predicted"/>
<reference evidence="1 2" key="1">
    <citation type="journal article" date="2019" name="Emerg. Microbes Infect.">
        <title>Comprehensive subspecies identification of 175 nontuberculous mycobacteria species based on 7547 genomic profiles.</title>
        <authorList>
            <person name="Matsumoto Y."/>
            <person name="Kinjo T."/>
            <person name="Motooka D."/>
            <person name="Nabeya D."/>
            <person name="Jung N."/>
            <person name="Uechi K."/>
            <person name="Horii T."/>
            <person name="Iida T."/>
            <person name="Fujita J."/>
            <person name="Nakamura S."/>
        </authorList>
    </citation>
    <scope>NUCLEOTIDE SEQUENCE [LARGE SCALE GENOMIC DNA]</scope>
    <source>
        <strain evidence="1 2">JCM 17322</strain>
    </source>
</reference>
<dbReference type="Pfam" id="PF02288">
    <property type="entry name" value="Dehydratase_MU"/>
    <property type="match status" value="1"/>
</dbReference>
<organism evidence="1 2">
    <name type="scientific">Mycobacterium botniense</name>
    <dbReference type="NCBI Taxonomy" id="84962"/>
    <lineage>
        <taxon>Bacteria</taxon>
        <taxon>Bacillati</taxon>
        <taxon>Actinomycetota</taxon>
        <taxon>Actinomycetes</taxon>
        <taxon>Mycobacteriales</taxon>
        <taxon>Mycobacteriaceae</taxon>
        <taxon>Mycobacterium</taxon>
    </lineage>
</organism>
<protein>
    <submittedName>
        <fullName evidence="1">PduH protein</fullName>
    </submittedName>
</protein>
<evidence type="ECO:0000313" key="2">
    <source>
        <dbReference type="Proteomes" id="UP000465361"/>
    </source>
</evidence>
<dbReference type="Proteomes" id="UP000465361">
    <property type="component" value="Unassembled WGS sequence"/>
</dbReference>
<dbReference type="InterPro" id="IPR010254">
    <property type="entry name" value="B12-dep_deHydtase_bsu"/>
</dbReference>
<sequence>MGKKAPPEMPTIVVINRGAALILREVAAGIEEEGVPCAICDAAVDVAGAVALAYCAARLSRLQVGVGIDEDGLVCVHHVKRPAAEPVAVSVVGSDLSVARRLGHNAARVVVGVPLKADSSATQ</sequence>
<dbReference type="Gene3D" id="3.40.50.10150">
    <property type="entry name" value="B12-dependent dehydatase associated subunit"/>
    <property type="match status" value="1"/>
</dbReference>
<accession>A0A7I9XUY4</accession>
<dbReference type="RefSeq" id="WP_246216592.1">
    <property type="nucleotide sequence ID" value="NZ_BLKW01000002.1"/>
</dbReference>
<name>A0A7I9XUY4_9MYCO</name>
<dbReference type="SUPFAM" id="SSF52968">
    <property type="entry name" value="B12-dependent dehydatase associated subunit"/>
    <property type="match status" value="1"/>
</dbReference>
<dbReference type="AlphaFoldDB" id="A0A7I9XUY4"/>
<dbReference type="EMBL" id="BLKW01000002">
    <property type="protein sequence ID" value="GFG73340.1"/>
    <property type="molecule type" value="Genomic_DNA"/>
</dbReference>